<organism evidence="1 2">
    <name type="scientific">Calocera cornea HHB12733</name>
    <dbReference type="NCBI Taxonomy" id="1353952"/>
    <lineage>
        <taxon>Eukaryota</taxon>
        <taxon>Fungi</taxon>
        <taxon>Dikarya</taxon>
        <taxon>Basidiomycota</taxon>
        <taxon>Agaricomycotina</taxon>
        <taxon>Dacrymycetes</taxon>
        <taxon>Dacrymycetales</taxon>
        <taxon>Dacrymycetaceae</taxon>
        <taxon>Calocera</taxon>
    </lineage>
</organism>
<name>A0A165FXJ7_9BASI</name>
<protein>
    <submittedName>
        <fullName evidence="1">Uncharacterized protein</fullName>
    </submittedName>
</protein>
<gene>
    <name evidence="1" type="ORF">CALCODRAFT_483275</name>
</gene>
<sequence>MSMPIVLPPPLGIPLHLARRLLHAQTLRGVAALTGAEGAGEAGEVVHLRSRLRISSTQTESLPFPISKFLRIPVTNLLVAARLFLWFFHHPGIDGVPGVFPRSDANGVVPYGGLENGRLRIMLTRFTALHLVHRLQPDITTFTSLHISLELALRSHGLQIPLPVGEDALSRPAPVSSPSHVPPGVFYEGRLFDLVKPGRRVDDHPGAYEVLAIDPAQPIQPLLKRKYSQWRNPDGPTDSNYARDYLVFLVIVLNVASPAFYTPPSSLVFHLSFVEYFGRPASHRARDPLRILVFTGTRSLSLPESSSIQSPPVYPGIFRSGSGFILFQLSQSSQSHPTSR</sequence>
<evidence type="ECO:0000313" key="2">
    <source>
        <dbReference type="Proteomes" id="UP000076842"/>
    </source>
</evidence>
<evidence type="ECO:0000313" key="1">
    <source>
        <dbReference type="EMBL" id="KZT57338.1"/>
    </source>
</evidence>
<dbReference type="Proteomes" id="UP000076842">
    <property type="component" value="Unassembled WGS sequence"/>
</dbReference>
<proteinExistence type="predicted"/>
<reference evidence="1 2" key="1">
    <citation type="journal article" date="2016" name="Mol. Biol. Evol.">
        <title>Comparative Genomics of Early-Diverging Mushroom-Forming Fungi Provides Insights into the Origins of Lignocellulose Decay Capabilities.</title>
        <authorList>
            <person name="Nagy L.G."/>
            <person name="Riley R."/>
            <person name="Tritt A."/>
            <person name="Adam C."/>
            <person name="Daum C."/>
            <person name="Floudas D."/>
            <person name="Sun H."/>
            <person name="Yadav J.S."/>
            <person name="Pangilinan J."/>
            <person name="Larsson K.H."/>
            <person name="Matsuura K."/>
            <person name="Barry K."/>
            <person name="Labutti K."/>
            <person name="Kuo R."/>
            <person name="Ohm R.A."/>
            <person name="Bhattacharya S.S."/>
            <person name="Shirouzu T."/>
            <person name="Yoshinaga Y."/>
            <person name="Martin F.M."/>
            <person name="Grigoriev I.V."/>
            <person name="Hibbett D.S."/>
        </authorList>
    </citation>
    <scope>NUCLEOTIDE SEQUENCE [LARGE SCALE GENOMIC DNA]</scope>
    <source>
        <strain evidence="1 2">HHB12733</strain>
    </source>
</reference>
<accession>A0A165FXJ7</accession>
<dbReference type="EMBL" id="KV423965">
    <property type="protein sequence ID" value="KZT57338.1"/>
    <property type="molecule type" value="Genomic_DNA"/>
</dbReference>
<dbReference type="InParanoid" id="A0A165FXJ7"/>
<keyword evidence="2" id="KW-1185">Reference proteome</keyword>
<dbReference type="AlphaFoldDB" id="A0A165FXJ7"/>